<proteinExistence type="predicted"/>
<organism evidence="1 2">
    <name type="scientific">Bacillus paralicheniformis</name>
    <dbReference type="NCBI Taxonomy" id="1648923"/>
    <lineage>
        <taxon>Bacteria</taxon>
        <taxon>Bacillati</taxon>
        <taxon>Bacillota</taxon>
        <taxon>Bacilli</taxon>
        <taxon>Bacillales</taxon>
        <taxon>Bacillaceae</taxon>
        <taxon>Bacillus</taxon>
    </lineage>
</organism>
<sequence length="42" mass="4556">MTNILLLSIKSGELPIFPAEAPVFGKCDPALGRFLILKQLLS</sequence>
<gene>
    <name evidence="1" type="ORF">CHCC15381_1807</name>
</gene>
<evidence type="ECO:0000313" key="1">
    <source>
        <dbReference type="EMBL" id="TWL35873.1"/>
    </source>
</evidence>
<evidence type="ECO:0000313" key="2">
    <source>
        <dbReference type="Proteomes" id="UP000429980"/>
    </source>
</evidence>
<protein>
    <submittedName>
        <fullName evidence="1">Uncharacterized protein</fullName>
    </submittedName>
</protein>
<reference evidence="1 2" key="1">
    <citation type="submission" date="2019-06" db="EMBL/GenBank/DDBJ databases">
        <title>Genome sequence analysis of &gt;100 Bacillus licheniformis strains suggests intrinsic resistance to this species.</title>
        <authorList>
            <person name="Wels M."/>
            <person name="Siezen R.J."/>
            <person name="Johansen E."/>
            <person name="Stuer-Lauridsen B."/>
            <person name="Bjerre K."/>
            <person name="Nielsen B.K.K."/>
        </authorList>
    </citation>
    <scope>NUCLEOTIDE SEQUENCE [LARGE SCALE GENOMIC DNA]</scope>
    <source>
        <strain evidence="1 2">BAC-15381</strain>
    </source>
</reference>
<dbReference type="EMBL" id="NILF01000056">
    <property type="protein sequence ID" value="TWL35873.1"/>
    <property type="molecule type" value="Genomic_DNA"/>
</dbReference>
<name>A0ABY3FTK7_9BACI</name>
<keyword evidence="2" id="KW-1185">Reference proteome</keyword>
<dbReference type="Proteomes" id="UP000429980">
    <property type="component" value="Unassembled WGS sequence"/>
</dbReference>
<comment type="caution">
    <text evidence="1">The sequence shown here is derived from an EMBL/GenBank/DDBJ whole genome shotgun (WGS) entry which is preliminary data.</text>
</comment>
<accession>A0ABY3FTK7</accession>